<comment type="caution">
    <text evidence="3">The sequence shown here is derived from an EMBL/GenBank/DDBJ whole genome shotgun (WGS) entry which is preliminary data.</text>
</comment>
<keyword evidence="1" id="KW-0472">Membrane</keyword>
<evidence type="ECO:0000256" key="1">
    <source>
        <dbReference type="SAM" id="Phobius"/>
    </source>
</evidence>
<feature type="transmembrane region" description="Helical" evidence="1">
    <location>
        <begin position="69"/>
        <end position="91"/>
    </location>
</feature>
<dbReference type="EMBL" id="JAAORB010000031">
    <property type="protein sequence ID" value="NHQ75351.1"/>
    <property type="molecule type" value="Genomic_DNA"/>
</dbReference>
<organism evidence="3 4">
    <name type="scientific">Roseovarius gahaiensis</name>
    <dbReference type="NCBI Taxonomy" id="2716691"/>
    <lineage>
        <taxon>Bacteria</taxon>
        <taxon>Pseudomonadati</taxon>
        <taxon>Pseudomonadota</taxon>
        <taxon>Alphaproteobacteria</taxon>
        <taxon>Rhodobacterales</taxon>
        <taxon>Roseobacteraceae</taxon>
        <taxon>Roseovarius</taxon>
    </lineage>
</organism>
<feature type="transmembrane region" description="Helical" evidence="1">
    <location>
        <begin position="37"/>
        <end position="57"/>
    </location>
</feature>
<feature type="transmembrane region" description="Helical" evidence="1">
    <location>
        <begin position="283"/>
        <end position="299"/>
    </location>
</feature>
<dbReference type="InterPro" id="IPR000620">
    <property type="entry name" value="EamA_dom"/>
</dbReference>
<proteinExistence type="predicted"/>
<feature type="transmembrane region" description="Helical" evidence="1">
    <location>
        <begin position="111"/>
        <end position="138"/>
    </location>
</feature>
<evidence type="ECO:0000259" key="2">
    <source>
        <dbReference type="Pfam" id="PF00892"/>
    </source>
</evidence>
<dbReference type="Pfam" id="PF00892">
    <property type="entry name" value="EamA"/>
    <property type="match status" value="1"/>
</dbReference>
<keyword evidence="4" id="KW-1185">Reference proteome</keyword>
<sequence length="300" mass="31752">MELWIVLSIAAAGFQTLRFMLQKQLSLGTLSAGGATFARFAYSAPLVVLALAGYLAWHDVAVPRLSGAFWAYALTGALTQVLATWCVVALFSARNFAVGITFKKTEVILTALVGLIILGDQIGIAAWCAIVVGLIGVLILSDNAGLPGVSLRRIANRAAALGLASGGFFAVSAVAYRGATLEIANDDPLLRAGIALAVVTTSQMLGMAAWLSWRESGQLTAVWQARRVAIWIGITSMGGSLCWFTAFTLQAAALVFAVGQVEVIFSLAASVLVFRERTSPRELWGIALLTLSILMLVWFG</sequence>
<name>A0A967BFV8_9RHOB</name>
<feature type="transmembrane region" description="Helical" evidence="1">
    <location>
        <begin position="189"/>
        <end position="213"/>
    </location>
</feature>
<dbReference type="SUPFAM" id="SSF103481">
    <property type="entry name" value="Multidrug resistance efflux transporter EmrE"/>
    <property type="match status" value="2"/>
</dbReference>
<dbReference type="Proteomes" id="UP000639775">
    <property type="component" value="Unassembled WGS sequence"/>
</dbReference>
<feature type="transmembrane region" description="Helical" evidence="1">
    <location>
        <begin position="252"/>
        <end position="274"/>
    </location>
</feature>
<dbReference type="GO" id="GO:0016020">
    <property type="term" value="C:membrane"/>
    <property type="evidence" value="ECO:0007669"/>
    <property type="project" value="InterPro"/>
</dbReference>
<feature type="transmembrane region" description="Helical" evidence="1">
    <location>
        <begin position="158"/>
        <end position="177"/>
    </location>
</feature>
<feature type="transmembrane region" description="Helical" evidence="1">
    <location>
        <begin position="225"/>
        <end position="246"/>
    </location>
</feature>
<keyword evidence="1" id="KW-1133">Transmembrane helix</keyword>
<accession>A0A967BFV8</accession>
<dbReference type="InterPro" id="IPR037185">
    <property type="entry name" value="EmrE-like"/>
</dbReference>
<feature type="domain" description="EamA" evidence="2">
    <location>
        <begin position="159"/>
        <end position="297"/>
    </location>
</feature>
<evidence type="ECO:0000313" key="4">
    <source>
        <dbReference type="Proteomes" id="UP000639775"/>
    </source>
</evidence>
<dbReference type="RefSeq" id="WP_167198410.1">
    <property type="nucleotide sequence ID" value="NZ_JAAORB010000031.1"/>
</dbReference>
<evidence type="ECO:0000313" key="3">
    <source>
        <dbReference type="EMBL" id="NHQ75351.1"/>
    </source>
</evidence>
<protein>
    <submittedName>
        <fullName evidence="3">DMT family transporter</fullName>
    </submittedName>
</protein>
<gene>
    <name evidence="3" type="ORF">HAT86_12905</name>
</gene>
<reference evidence="3" key="1">
    <citation type="submission" date="2020-03" db="EMBL/GenBank/DDBJ databases">
        <title>Roseovarius gahaiensis sp. nov., isolated from Gahai Saline Lake, China.</title>
        <authorList>
            <person name="Sun X."/>
        </authorList>
    </citation>
    <scope>NUCLEOTIDE SEQUENCE</scope>
    <source>
        <strain evidence="3">GH877</strain>
    </source>
</reference>
<dbReference type="AlphaFoldDB" id="A0A967BFV8"/>
<keyword evidence="1" id="KW-0812">Transmembrane</keyword>